<dbReference type="InterPro" id="IPR003961">
    <property type="entry name" value="FN3_dom"/>
</dbReference>
<dbReference type="Gene3D" id="2.60.40.10">
    <property type="entry name" value="Immunoglobulins"/>
    <property type="match status" value="1"/>
</dbReference>
<dbReference type="EMBL" id="VUMZ01000004">
    <property type="protein sequence ID" value="MST51828.1"/>
    <property type="molecule type" value="Genomic_DNA"/>
</dbReference>
<name>A0A6L5Y5P9_9FIRM</name>
<keyword evidence="1" id="KW-0732">Signal</keyword>
<organism evidence="2 3">
    <name type="scientific">Hornefia butyriciproducens</name>
    <dbReference type="NCBI Taxonomy" id="2652293"/>
    <lineage>
        <taxon>Bacteria</taxon>
        <taxon>Bacillati</taxon>
        <taxon>Bacillota</taxon>
        <taxon>Clostridia</taxon>
        <taxon>Peptostreptococcales</taxon>
        <taxon>Anaerovoracaceae</taxon>
        <taxon>Hornefia</taxon>
    </lineage>
</organism>
<feature type="chain" id="PRO_5027078503" evidence="1">
    <location>
        <begin position="31"/>
        <end position="364"/>
    </location>
</feature>
<keyword evidence="3" id="KW-1185">Reference proteome</keyword>
<dbReference type="RefSeq" id="WP_154574270.1">
    <property type="nucleotide sequence ID" value="NZ_JBQHWU010000002.1"/>
</dbReference>
<dbReference type="CDD" id="cd00063">
    <property type="entry name" value="FN3"/>
    <property type="match status" value="1"/>
</dbReference>
<dbReference type="AlphaFoldDB" id="A0A6L5Y5P9"/>
<proteinExistence type="predicted"/>
<reference evidence="2 3" key="1">
    <citation type="submission" date="2019-08" db="EMBL/GenBank/DDBJ databases">
        <title>In-depth cultivation of the pig gut microbiome towards novel bacterial diversity and tailored functional studies.</title>
        <authorList>
            <person name="Wylensek D."/>
            <person name="Hitch T.C.A."/>
            <person name="Clavel T."/>
        </authorList>
    </citation>
    <scope>NUCLEOTIDE SEQUENCE [LARGE SCALE GENOMIC DNA]</scope>
    <source>
        <strain evidence="2 3">WCA-MUC-591-APC-3H</strain>
    </source>
</reference>
<dbReference type="InterPro" id="IPR013783">
    <property type="entry name" value="Ig-like_fold"/>
</dbReference>
<evidence type="ECO:0000256" key="1">
    <source>
        <dbReference type="SAM" id="SignalP"/>
    </source>
</evidence>
<evidence type="ECO:0000313" key="3">
    <source>
        <dbReference type="Proteomes" id="UP000474676"/>
    </source>
</evidence>
<feature type="signal peptide" evidence="1">
    <location>
        <begin position="1"/>
        <end position="30"/>
    </location>
</feature>
<comment type="caution">
    <text evidence="2">The sequence shown here is derived from an EMBL/GenBank/DDBJ whole genome shotgun (WGS) entry which is preliminary data.</text>
</comment>
<accession>A0A6L5Y5P9</accession>
<dbReference type="InterPro" id="IPR036116">
    <property type="entry name" value="FN3_sf"/>
</dbReference>
<dbReference type="GeneID" id="303114835"/>
<evidence type="ECO:0000313" key="2">
    <source>
        <dbReference type="EMBL" id="MST51828.1"/>
    </source>
</evidence>
<dbReference type="Gene3D" id="3.90.1720.10">
    <property type="entry name" value="endopeptidase domain like (from Nostoc punctiforme)"/>
    <property type="match status" value="1"/>
</dbReference>
<gene>
    <name evidence="2" type="ORF">FYJ64_05810</name>
</gene>
<protein>
    <submittedName>
        <fullName evidence="2">Fibronectin type III domain-containing protein</fullName>
    </submittedName>
</protein>
<dbReference type="SUPFAM" id="SSF49265">
    <property type="entry name" value="Fibronectin type III"/>
    <property type="match status" value="1"/>
</dbReference>
<dbReference type="Proteomes" id="UP000474676">
    <property type="component" value="Unassembled WGS sequence"/>
</dbReference>
<sequence>MKTMMKRMTPVAAALCLILLVLFVPRQCSAASFTKSAPKGVMATAVNTRIAVSWEKVSGAKGYIVYEKAGNGKLTRVAKVTSCKVIRKNMTRGVTYGYAVRAWTKKGNSYLKTKKSAVRYTTVASAGVSTVKNFLRTALAPMGSTMYVWGGGWNKADNGAGTPARTVGTSPRWRAFAATKTKYYNYNNYRYQINSGLDCSGYVGWLMYNTLHTVNGSKGFVKGADKQGKWFADLGYGSWTKARKVKKHQAGDIMSGPEHIWISLGECKDGSTVVLHSSPAGVKLSGTYSRAGVKNSQAAKLARKYMKKYYPSWYSRFPSTTLTYGSSYNRDYGRFRWSSKKLADPEKYRSMSADKVLADLFGER</sequence>